<evidence type="ECO:0000259" key="1">
    <source>
        <dbReference type="Pfam" id="PF13391"/>
    </source>
</evidence>
<keyword evidence="2" id="KW-0255">Endonuclease</keyword>
<dbReference type="GO" id="GO:0004519">
    <property type="term" value="F:endonuclease activity"/>
    <property type="evidence" value="ECO:0007669"/>
    <property type="project" value="UniProtKB-KW"/>
</dbReference>
<organism evidence="2 3">
    <name type="scientific">Halorientalis pallida</name>
    <dbReference type="NCBI Taxonomy" id="2479928"/>
    <lineage>
        <taxon>Archaea</taxon>
        <taxon>Methanobacteriati</taxon>
        <taxon>Methanobacteriota</taxon>
        <taxon>Stenosarchaea group</taxon>
        <taxon>Halobacteria</taxon>
        <taxon>Halobacteriales</taxon>
        <taxon>Haloarculaceae</taxon>
        <taxon>Halorientalis</taxon>
    </lineage>
</organism>
<keyword evidence="3" id="KW-1185">Reference proteome</keyword>
<name>A0A498KUL7_9EURY</name>
<feature type="domain" description="HNH nuclease" evidence="1">
    <location>
        <begin position="215"/>
        <end position="266"/>
    </location>
</feature>
<reference evidence="2 3" key="1">
    <citation type="submission" date="2019-01" db="EMBL/GenBank/DDBJ databases">
        <title>Halorientalis sp. F13-25 a new haloarchaeum isolated from hypersaline water.</title>
        <authorList>
            <person name="Ana D.-V."/>
            <person name="Cristina S.-P."/>
            <person name="Antonio V."/>
        </authorList>
    </citation>
    <scope>NUCLEOTIDE SEQUENCE [LARGE SCALE GENOMIC DNA]</scope>
    <source>
        <strain evidence="2 3">F13-25</strain>
    </source>
</reference>
<gene>
    <name evidence="2" type="ORF">EAF64_17965</name>
</gene>
<evidence type="ECO:0000313" key="3">
    <source>
        <dbReference type="Proteomes" id="UP000289691"/>
    </source>
</evidence>
<protein>
    <submittedName>
        <fullName evidence="2">HNH endonuclease</fullName>
    </submittedName>
</protein>
<dbReference type="AlphaFoldDB" id="A0A498KUL7"/>
<sequence length="320" mass="36715">MFGGATNYVATLDAILEFVAAQQPTTDELIGWHRGRFDRVSSRTSIQRRLDYLVNVGFLEQTDNEWILGQAGEKYRTDRSMETLAEIMCRRNLGLRSLLYSLSPGPMTIEEINRQQLQTHPELDWDESNTDMAKQRTAWLRSLGLVEKDGTQYRLSEQGRSFIEAAIEQWASVDTPATATDATTMDARSYETTVQARSVDPEFRMTVLSRYDTTCPVSGVDHRALLDVAHVLPWSEYPHRRADLSNVLPLSKIHHAAFDRDLITIDQDYRLRVNPTFETDSDLLQRTIREQAGEPISIPDRGVNPEYLREHNERLEWLAD</sequence>
<dbReference type="OrthoDB" id="11472at2157"/>
<dbReference type="Pfam" id="PF13391">
    <property type="entry name" value="HNH_2"/>
    <property type="match status" value="1"/>
</dbReference>
<keyword evidence="2" id="KW-0378">Hydrolase</keyword>
<proteinExistence type="predicted"/>
<keyword evidence="2" id="KW-0540">Nuclease</keyword>
<evidence type="ECO:0000313" key="2">
    <source>
        <dbReference type="EMBL" id="RXK47054.1"/>
    </source>
</evidence>
<comment type="caution">
    <text evidence="2">The sequence shown here is derived from an EMBL/GenBank/DDBJ whole genome shotgun (WGS) entry which is preliminary data.</text>
</comment>
<accession>A0A498KUL7</accession>
<dbReference type="InterPro" id="IPR003615">
    <property type="entry name" value="HNH_nuc"/>
</dbReference>
<dbReference type="EMBL" id="RDFA01000007">
    <property type="protein sequence ID" value="RXK47054.1"/>
    <property type="molecule type" value="Genomic_DNA"/>
</dbReference>
<dbReference type="Proteomes" id="UP000289691">
    <property type="component" value="Unassembled WGS sequence"/>
</dbReference>